<dbReference type="PANTHER" id="PTHR42942">
    <property type="entry name" value="6-O-METHYLGUANINE DNA METHYLTRANSFERASE"/>
    <property type="match status" value="1"/>
</dbReference>
<protein>
    <submittedName>
        <fullName evidence="3">Predicted methylated DNA-protein cysteine methyltransferase</fullName>
    </submittedName>
</protein>
<feature type="domain" description="Methylated-DNA-[protein]-cysteine S-methyltransferase DNA binding" evidence="2">
    <location>
        <begin position="7"/>
        <end position="60"/>
    </location>
</feature>
<keyword evidence="3" id="KW-0808">Transferase</keyword>
<dbReference type="Gene3D" id="1.10.10.10">
    <property type="entry name" value="Winged helix-like DNA-binding domain superfamily/Winged helix DNA-binding domain"/>
    <property type="match status" value="1"/>
</dbReference>
<keyword evidence="4" id="KW-1185">Reference proteome</keyword>
<dbReference type="AlphaFoldDB" id="W6JXG9"/>
<dbReference type="InterPro" id="IPR036217">
    <property type="entry name" value="MethylDNA_cys_MeTrfase_DNAb"/>
</dbReference>
<evidence type="ECO:0000313" key="3">
    <source>
        <dbReference type="EMBL" id="CCH74268.1"/>
    </source>
</evidence>
<dbReference type="InterPro" id="IPR036388">
    <property type="entry name" value="WH-like_DNA-bd_sf"/>
</dbReference>
<keyword evidence="3" id="KW-0489">Methyltransferase</keyword>
<evidence type="ECO:0000313" key="4">
    <source>
        <dbReference type="Proteomes" id="UP000035763"/>
    </source>
</evidence>
<comment type="caution">
    <text evidence="3">The sequence shown here is derived from an EMBL/GenBank/DDBJ whole genome shotgun (WGS) entry which is preliminary data.</text>
</comment>
<sequence length="112" mass="12193">MDEAAVERVLRVVELIPRGEIAAYGEVGQIAGVGPRQVGAIMSRYGGGVAWWRVTNAYGDPPTHLRDEAFAHWREEGIAIKPNGLGCRIAEFGTDQRVLEQRYAVHSPPPAG</sequence>
<dbReference type="STRING" id="1193182.BN11_4180005"/>
<dbReference type="GO" id="GO:0006281">
    <property type="term" value="P:DNA repair"/>
    <property type="evidence" value="ECO:0007669"/>
    <property type="project" value="InterPro"/>
</dbReference>
<proteinExistence type="predicted"/>
<dbReference type="InterPro" id="IPR052520">
    <property type="entry name" value="ATL_DNA_repair"/>
</dbReference>
<evidence type="ECO:0000256" key="1">
    <source>
        <dbReference type="ARBA" id="ARBA00022763"/>
    </source>
</evidence>
<dbReference type="SUPFAM" id="SSF46767">
    <property type="entry name" value="Methylated DNA-protein cysteine methyltransferase, C-terminal domain"/>
    <property type="match status" value="1"/>
</dbReference>
<name>W6JXG9_9MICO</name>
<dbReference type="GO" id="GO:0008168">
    <property type="term" value="F:methyltransferase activity"/>
    <property type="evidence" value="ECO:0007669"/>
    <property type="project" value="UniProtKB-KW"/>
</dbReference>
<dbReference type="InterPro" id="IPR014048">
    <property type="entry name" value="MethylDNA_cys_MeTrfase_DNA-bd"/>
</dbReference>
<dbReference type="Proteomes" id="UP000035763">
    <property type="component" value="Unassembled WGS sequence"/>
</dbReference>
<keyword evidence="1" id="KW-0227">DNA damage</keyword>
<reference evidence="3 4" key="1">
    <citation type="journal article" date="2013" name="ISME J.">
        <title>A metabolic model for members of the genus Tetrasphaera involved in enhanced biological phosphorus removal.</title>
        <authorList>
            <person name="Kristiansen R."/>
            <person name="Nguyen H.T.T."/>
            <person name="Saunders A.M."/>
            <person name="Nielsen J.L."/>
            <person name="Wimmer R."/>
            <person name="Le V.Q."/>
            <person name="McIlroy S.J."/>
            <person name="Petrovski S."/>
            <person name="Seviour R.J."/>
            <person name="Calteau A."/>
            <person name="Nielsen K.L."/>
            <person name="Nielsen P.H."/>
        </authorList>
    </citation>
    <scope>NUCLEOTIDE SEQUENCE [LARGE SCALE GENOMIC DNA]</scope>
    <source>
        <strain evidence="3 4">Ben110</strain>
    </source>
</reference>
<organism evidence="3 4">
    <name type="scientific">Nostocoides australiense Ben110</name>
    <dbReference type="NCBI Taxonomy" id="1193182"/>
    <lineage>
        <taxon>Bacteria</taxon>
        <taxon>Bacillati</taxon>
        <taxon>Actinomycetota</taxon>
        <taxon>Actinomycetes</taxon>
        <taxon>Micrococcales</taxon>
        <taxon>Intrasporangiaceae</taxon>
        <taxon>Nostocoides</taxon>
    </lineage>
</organism>
<evidence type="ECO:0000259" key="2">
    <source>
        <dbReference type="Pfam" id="PF01035"/>
    </source>
</evidence>
<dbReference type="PANTHER" id="PTHR42942:SF1">
    <property type="entry name" value="ALKYLTRANSFERASE-LIKE PROTEIN 1"/>
    <property type="match status" value="1"/>
</dbReference>
<accession>W6JXG9</accession>
<dbReference type="EMBL" id="CAJA01000355">
    <property type="protein sequence ID" value="CCH74268.1"/>
    <property type="molecule type" value="Genomic_DNA"/>
</dbReference>
<dbReference type="RefSeq" id="WP_048699668.1">
    <property type="nucleotide sequence ID" value="NZ_HG764815.1"/>
</dbReference>
<dbReference type="Pfam" id="PF01035">
    <property type="entry name" value="DNA_binding_1"/>
    <property type="match status" value="1"/>
</dbReference>
<gene>
    <name evidence="3" type="ORF">BN11_4180005</name>
</gene>
<dbReference type="OrthoDB" id="9132167at2"/>
<dbReference type="GO" id="GO:0032259">
    <property type="term" value="P:methylation"/>
    <property type="evidence" value="ECO:0007669"/>
    <property type="project" value="UniProtKB-KW"/>
</dbReference>